<dbReference type="InterPro" id="IPR036291">
    <property type="entry name" value="NAD(P)-bd_dom_sf"/>
</dbReference>
<name>A0A382FFF4_9ZZZZ</name>
<accession>A0A382FFF4</accession>
<dbReference type="InterPro" id="IPR001509">
    <property type="entry name" value="Epimerase_deHydtase"/>
</dbReference>
<dbReference type="GO" id="GO:0003723">
    <property type="term" value="F:RNA binding"/>
    <property type="evidence" value="ECO:0007669"/>
    <property type="project" value="UniProtKB-KW"/>
</dbReference>
<gene>
    <name evidence="3" type="ORF">METZ01_LOCUS214554</name>
</gene>
<evidence type="ECO:0000256" key="1">
    <source>
        <dbReference type="ARBA" id="ARBA00022884"/>
    </source>
</evidence>
<reference evidence="3" key="1">
    <citation type="submission" date="2018-05" db="EMBL/GenBank/DDBJ databases">
        <authorList>
            <person name="Lanie J.A."/>
            <person name="Ng W.-L."/>
            <person name="Kazmierczak K.M."/>
            <person name="Andrzejewski T.M."/>
            <person name="Davidsen T.M."/>
            <person name="Wayne K.J."/>
            <person name="Tettelin H."/>
            <person name="Glass J.I."/>
            <person name="Rusch D."/>
            <person name="Podicherti R."/>
            <person name="Tsui H.-C.T."/>
            <person name="Winkler M.E."/>
        </authorList>
    </citation>
    <scope>NUCLEOTIDE SEQUENCE</scope>
</reference>
<dbReference type="EMBL" id="UINC01049657">
    <property type="protein sequence ID" value="SVB61700.1"/>
    <property type="molecule type" value="Genomic_DNA"/>
</dbReference>
<proteinExistence type="predicted"/>
<keyword evidence="1" id="KW-0694">RNA-binding</keyword>
<evidence type="ECO:0000259" key="2">
    <source>
        <dbReference type="PROSITE" id="PS50961"/>
    </source>
</evidence>
<evidence type="ECO:0000313" key="3">
    <source>
        <dbReference type="EMBL" id="SVB61700.1"/>
    </source>
</evidence>
<protein>
    <recommendedName>
        <fullName evidence="2">HTH La-type RNA-binding domain-containing protein</fullName>
    </recommendedName>
</protein>
<organism evidence="3">
    <name type="scientific">marine metagenome</name>
    <dbReference type="NCBI Taxonomy" id="408172"/>
    <lineage>
        <taxon>unclassified sequences</taxon>
        <taxon>metagenomes</taxon>
        <taxon>ecological metagenomes</taxon>
    </lineage>
</organism>
<dbReference type="Pfam" id="PF01370">
    <property type="entry name" value="Epimerase"/>
    <property type="match status" value="1"/>
</dbReference>
<feature type="domain" description="HTH La-type RNA-binding" evidence="2">
    <location>
        <begin position="195"/>
        <end position="248"/>
    </location>
</feature>
<dbReference type="AlphaFoldDB" id="A0A382FFF4"/>
<dbReference type="SUPFAM" id="SSF51735">
    <property type="entry name" value="NAD(P)-binding Rossmann-fold domains"/>
    <property type="match status" value="1"/>
</dbReference>
<dbReference type="Gene3D" id="3.40.50.720">
    <property type="entry name" value="NAD(P)-binding Rossmann-like Domain"/>
    <property type="match status" value="1"/>
</dbReference>
<dbReference type="InterPro" id="IPR006630">
    <property type="entry name" value="La_HTH"/>
</dbReference>
<sequence length="248" mass="28376">MILGANGMMGPWVSKLLNKDHEIIETDLVKIDSNINFYKIDISNLNEVLEISKNVDAIINLSVYRKDRDMAFNVNTLGTYNMMKAAEENKISRIINTGPHFVLAGPSFETYDFNINSNIPNQPGVNIYALTKSLGNEICKIFADNNDFIYIQTLLFYHLYSEELTLGGSDKKFDKLRDSLNPFSVTWEDAAMAIKLALEIELEKLDSRAETYFISEDLPHTKFINSKAKKKLGWIPRNKLKSLWSYDE</sequence>
<dbReference type="PROSITE" id="PS50961">
    <property type="entry name" value="HTH_LA"/>
    <property type="match status" value="1"/>
</dbReference>